<evidence type="ECO:0000313" key="3">
    <source>
        <dbReference type="Proteomes" id="UP000035659"/>
    </source>
</evidence>
<evidence type="ECO:0000313" key="2">
    <source>
        <dbReference type="EMBL" id="AKM84953.1"/>
    </source>
</evidence>
<reference evidence="2 3" key="1">
    <citation type="journal article" date="2015" name="Nature">
        <title>rRNA introns, odd ribosomes, and small enigmatic genomes across a large radiation of phyla.</title>
        <authorList>
            <person name="Brown C.T."/>
            <person name="Hug L.A."/>
            <person name="Thomas B.C."/>
            <person name="Sharon I."/>
            <person name="Castelle C.J."/>
            <person name="Singh A."/>
            <person name="Wilkins M.J."/>
            <person name="Williams K.H."/>
            <person name="Banfield J.F."/>
        </authorList>
    </citation>
    <scope>NUCLEOTIDE SEQUENCE [LARGE SCALE GENOMIC DNA]</scope>
</reference>
<name>A0A0G4BC08_UNCK3</name>
<dbReference type="PATRIC" id="fig|1620412.6.peg.497"/>
<feature type="domain" description="RNHCP" evidence="1">
    <location>
        <begin position="11"/>
        <end position="93"/>
    </location>
</feature>
<organism evidence="2 3">
    <name type="scientific">candidate division Kazan bacterium GW2011_GWA1_50_15</name>
    <dbReference type="NCBI Taxonomy" id="1620412"/>
    <lineage>
        <taxon>Bacteria</taxon>
        <taxon>Bacteria division Kazan-3B-28</taxon>
    </lineage>
</organism>
<protein>
    <recommendedName>
        <fullName evidence="1">RNHCP domain-containing protein</fullName>
    </recommendedName>
</protein>
<dbReference type="InterPro" id="IPR024439">
    <property type="entry name" value="RNHCP"/>
</dbReference>
<dbReference type="EMBL" id="CP011216">
    <property type="protein sequence ID" value="AKM84953.1"/>
    <property type="molecule type" value="Genomic_DNA"/>
</dbReference>
<accession>A0A0G4BC08</accession>
<dbReference type="STRING" id="1620412.VE98_C0001G0499"/>
<gene>
    <name evidence="2" type="ORF">VE98_C0001G0499</name>
</gene>
<sequence>MDRKNFIKRDENFVCEHCGRMVVGSGYTNHCPACLWSKHVDNIPGDRGNPCGGMMEPIGVKTHGSDYDIVHRCLRCTEIKRNQVATSDDREVLAAILERS</sequence>
<dbReference type="Proteomes" id="UP000035659">
    <property type="component" value="Chromosome"/>
</dbReference>
<dbReference type="AlphaFoldDB" id="A0A0G4BC08"/>
<dbReference type="KEGG" id="bgw:VE98_C0001G0499"/>
<evidence type="ECO:0000259" key="1">
    <source>
        <dbReference type="Pfam" id="PF12647"/>
    </source>
</evidence>
<dbReference type="Pfam" id="PF12647">
    <property type="entry name" value="RNHCP"/>
    <property type="match status" value="1"/>
</dbReference>
<proteinExistence type="predicted"/>